<organism evidence="1 2">
    <name type="scientific">Larimichthys crocea</name>
    <name type="common">Large yellow croaker</name>
    <name type="synonym">Pseudosciaena crocea</name>
    <dbReference type="NCBI Taxonomy" id="215358"/>
    <lineage>
        <taxon>Eukaryota</taxon>
        <taxon>Metazoa</taxon>
        <taxon>Chordata</taxon>
        <taxon>Craniata</taxon>
        <taxon>Vertebrata</taxon>
        <taxon>Euteleostomi</taxon>
        <taxon>Actinopterygii</taxon>
        <taxon>Neopterygii</taxon>
        <taxon>Teleostei</taxon>
        <taxon>Neoteleostei</taxon>
        <taxon>Acanthomorphata</taxon>
        <taxon>Eupercaria</taxon>
        <taxon>Sciaenidae</taxon>
        <taxon>Larimichthys</taxon>
    </lineage>
</organism>
<sequence length="198" mass="22045">MWSPETAIPAAGFWAVRGIPVAMAAVSQRGEVTRAETGYDTGSMRGDLGQPLPLQALPHGASGFRYGDDGDRKPARVLARRRGGGGVWWVRVWVCCWEVDRQFPPYREGMIRRERAGEGNRYREGPRGRRFINARRRIVQPMIDQSNRAVSQGAPYNPDGQPMGGFVMDGQQHMGIRPPGPMGGMGMNMGMEGQWHYM</sequence>
<keyword evidence="2" id="KW-1185">Reference proteome</keyword>
<protein>
    <submittedName>
        <fullName evidence="1">Uncharacterized protein</fullName>
    </submittedName>
</protein>
<accession>A0ACD3QCE7</accession>
<proteinExistence type="predicted"/>
<name>A0ACD3QCE7_LARCR</name>
<gene>
    <name evidence="1" type="ORF">E3U43_009911</name>
</gene>
<reference evidence="1" key="1">
    <citation type="submission" date="2018-11" db="EMBL/GenBank/DDBJ databases">
        <title>The sequence and de novo assembly of Larimichthys crocea genome using PacBio and Hi-C technologies.</title>
        <authorList>
            <person name="Xu P."/>
            <person name="Chen B."/>
            <person name="Zhou Z."/>
            <person name="Ke Q."/>
            <person name="Wu Y."/>
            <person name="Bai H."/>
            <person name="Pu F."/>
        </authorList>
    </citation>
    <scope>NUCLEOTIDE SEQUENCE</scope>
    <source>
        <tissue evidence="1">Muscle</tissue>
    </source>
</reference>
<dbReference type="EMBL" id="CM011694">
    <property type="protein sequence ID" value="TMS04754.1"/>
    <property type="molecule type" value="Genomic_DNA"/>
</dbReference>
<comment type="caution">
    <text evidence="1">The sequence shown here is derived from an EMBL/GenBank/DDBJ whole genome shotgun (WGS) entry which is preliminary data.</text>
</comment>
<dbReference type="Proteomes" id="UP000793456">
    <property type="component" value="Chromosome XXI"/>
</dbReference>
<evidence type="ECO:0000313" key="1">
    <source>
        <dbReference type="EMBL" id="TMS04754.1"/>
    </source>
</evidence>
<evidence type="ECO:0000313" key="2">
    <source>
        <dbReference type="Proteomes" id="UP000793456"/>
    </source>
</evidence>